<keyword evidence="1" id="KW-0812">Transmembrane</keyword>
<evidence type="ECO:0000313" key="2">
    <source>
        <dbReference type="EMBL" id="SFP88683.1"/>
    </source>
</evidence>
<dbReference type="Proteomes" id="UP000199029">
    <property type="component" value="Unassembled WGS sequence"/>
</dbReference>
<protein>
    <recommendedName>
        <fullName evidence="4">Dolichyl-phosphate-mannose-protein mannosyltransferase</fullName>
    </recommendedName>
</protein>
<dbReference type="EMBL" id="FOXS01000001">
    <property type="protein sequence ID" value="SFP88683.1"/>
    <property type="molecule type" value="Genomic_DNA"/>
</dbReference>
<dbReference type="STRING" id="1227077.SAMN04515668_0693"/>
<evidence type="ECO:0000313" key="3">
    <source>
        <dbReference type="Proteomes" id="UP000199029"/>
    </source>
</evidence>
<feature type="transmembrane region" description="Helical" evidence="1">
    <location>
        <begin position="433"/>
        <end position="452"/>
    </location>
</feature>
<keyword evidence="1" id="KW-0472">Membrane</keyword>
<dbReference type="AlphaFoldDB" id="A0A1I5U075"/>
<evidence type="ECO:0008006" key="4">
    <source>
        <dbReference type="Google" id="ProtNLM"/>
    </source>
</evidence>
<feature type="transmembrane region" description="Helical" evidence="1">
    <location>
        <begin position="279"/>
        <end position="300"/>
    </location>
</feature>
<feature type="transmembrane region" description="Helical" evidence="1">
    <location>
        <begin position="215"/>
        <end position="234"/>
    </location>
</feature>
<reference evidence="3" key="1">
    <citation type="submission" date="2016-10" db="EMBL/GenBank/DDBJ databases">
        <authorList>
            <person name="Varghese N."/>
            <person name="Submissions S."/>
        </authorList>
    </citation>
    <scope>NUCLEOTIDE SEQUENCE [LARGE SCALE GENOMIC DNA]</scope>
    <source>
        <strain evidence="3">OR362-8,ATCC BAA-1266,JCM 13504</strain>
    </source>
</reference>
<feature type="transmembrane region" description="Helical" evidence="1">
    <location>
        <begin position="376"/>
        <end position="394"/>
    </location>
</feature>
<organism evidence="2 3">
    <name type="scientific">Hymenobacter arizonensis</name>
    <name type="common">Siccationidurans arizonensis</name>
    <dbReference type="NCBI Taxonomy" id="1227077"/>
    <lineage>
        <taxon>Bacteria</taxon>
        <taxon>Pseudomonadati</taxon>
        <taxon>Bacteroidota</taxon>
        <taxon>Cytophagia</taxon>
        <taxon>Cytophagales</taxon>
        <taxon>Hymenobacteraceae</taxon>
        <taxon>Hymenobacter</taxon>
    </lineage>
</organism>
<accession>A0A1I5U075</accession>
<proteinExistence type="predicted"/>
<feature type="transmembrane region" description="Helical" evidence="1">
    <location>
        <begin position="60"/>
        <end position="82"/>
    </location>
</feature>
<name>A0A1I5U075_HYMAR</name>
<gene>
    <name evidence="2" type="ORF">SAMN04515668_0693</name>
</gene>
<feature type="transmembrane region" description="Helical" evidence="1">
    <location>
        <begin position="241"/>
        <end position="259"/>
    </location>
</feature>
<keyword evidence="1" id="KW-1133">Transmembrane helix</keyword>
<feature type="transmembrane region" description="Helical" evidence="1">
    <location>
        <begin position="188"/>
        <end position="209"/>
    </location>
</feature>
<evidence type="ECO:0000256" key="1">
    <source>
        <dbReference type="SAM" id="Phobius"/>
    </source>
</evidence>
<keyword evidence="3" id="KW-1185">Reference proteome</keyword>
<feature type="transmembrane region" description="Helical" evidence="1">
    <location>
        <begin position="312"/>
        <end position="334"/>
    </location>
</feature>
<sequence length="584" mass="64786">MRFLLLLGSLCLLGASGYLAGIFLPTSYESLARLGAVPYHEYVPDGPSFLQLSLTPSRYAAFRAAVNILLAGSTISFMLLLLQPAYRNEFRRLRLETRRGLMALRSTVNQLSVTQSILAGGALLAISLARLGWLFLDPMSPDEITSYDAFVHQGAAAVTSFYPIPNNHVFYNFLCWVAAKVVPGKVLLIMRLPSLIVATAGTALSYALLTRFLNFRVASLVIALFGFSTLTVLYAASGRGYFVQMVCIELAFFAVLGIATKPDYWRLSWATFVLSSVVGLYTIPTFAAPLVSLGILLLAVSVQFPAHARARYYASLLSAGAIIIVTAGVLYMPVGAVSGWDRLLTNRYLAPHSFAEFWTLSRAHLYETAAMLLGPVRPGLVCSAILLALTPLVLLRQRALLPKHWLAWGAWLMVVTPVALTVAQRMFFPGRTLMYTTYFLFVLAALGADHLANRWPRQWMSKAPIAFLLVLTGWRAIELLRNWDSLRNSREQNELVAHAYQWLQTQPRGAVLLSGSYHSLMFHHFGLTDGHPLPLHFKREPDSRYLLLPQGSPARPTWASALPYHLAYQDALVQIYMLGTSQRN</sequence>
<feature type="transmembrane region" description="Helical" evidence="1">
    <location>
        <begin position="406"/>
        <end position="427"/>
    </location>
</feature>